<dbReference type="AlphaFoldDB" id="A0AAW5AT37"/>
<evidence type="ECO:0000313" key="1">
    <source>
        <dbReference type="EMBL" id="MCF7530543.1"/>
    </source>
</evidence>
<evidence type="ECO:0000313" key="4">
    <source>
        <dbReference type="Proteomes" id="UP001221268"/>
    </source>
</evidence>
<accession>A0AAW5AT37</accession>
<evidence type="ECO:0000313" key="3">
    <source>
        <dbReference type="Proteomes" id="UP001201397"/>
    </source>
</evidence>
<dbReference type="Proteomes" id="UP001201397">
    <property type="component" value="Unassembled WGS sequence"/>
</dbReference>
<dbReference type="Proteomes" id="UP001221268">
    <property type="component" value="Chromosome"/>
</dbReference>
<gene>
    <name evidence="1" type="ORF">L4H06_09940</name>
    <name evidence="2" type="ORF">PJU73_08530</name>
</gene>
<protein>
    <submittedName>
        <fullName evidence="1">Uncharacterized protein</fullName>
    </submittedName>
</protein>
<keyword evidence="4" id="KW-1185">Reference proteome</keyword>
<reference evidence="1" key="1">
    <citation type="submission" date="2022-01" db="EMBL/GenBank/DDBJ databases">
        <title>Neisseria sp. ZJ104.</title>
        <authorList>
            <person name="Yang C."/>
        </authorList>
    </citation>
    <scope>NUCLEOTIDE SEQUENCE</scope>
    <source>
        <strain evidence="1">ZJ104</strain>
    </source>
</reference>
<evidence type="ECO:0000313" key="2">
    <source>
        <dbReference type="EMBL" id="WCL71363.1"/>
    </source>
</evidence>
<sequence>MLIWGERNDSPKCRVALLRRFAGAENTGFGFCTKLSAPDFQFPPLSAAWSF</sequence>
<dbReference type="EMBL" id="JAKKDL010000020">
    <property type="protein sequence ID" value="MCF7530543.1"/>
    <property type="molecule type" value="Genomic_DNA"/>
</dbReference>
<dbReference type="EMBL" id="CP116766">
    <property type="protein sequence ID" value="WCL71363.1"/>
    <property type="molecule type" value="Genomic_DNA"/>
</dbReference>
<dbReference type="RefSeq" id="WP_237091885.1">
    <property type="nucleotide sequence ID" value="NZ_CP116766.1"/>
</dbReference>
<name>A0AAW5AT37_9NEIS</name>
<organism evidence="1 3">
    <name type="scientific">Neisseria lisongii</name>
    <dbReference type="NCBI Taxonomy" id="2912188"/>
    <lineage>
        <taxon>Bacteria</taxon>
        <taxon>Pseudomonadati</taxon>
        <taxon>Pseudomonadota</taxon>
        <taxon>Betaproteobacteria</taxon>
        <taxon>Neisseriales</taxon>
        <taxon>Neisseriaceae</taxon>
        <taxon>Neisseria</taxon>
    </lineage>
</organism>
<proteinExistence type="predicted"/>
<reference evidence="2 4" key="2">
    <citation type="submission" date="2023-01" db="EMBL/GenBank/DDBJ databases">
        <authorList>
            <person name="Yang C."/>
        </authorList>
    </citation>
    <scope>NUCLEOTIDE SEQUENCE [LARGE SCALE GENOMIC DNA]</scope>
    <source>
        <strain evidence="2 4">ZJ106</strain>
    </source>
</reference>